<dbReference type="SUPFAM" id="SSF53850">
    <property type="entry name" value="Periplasmic binding protein-like II"/>
    <property type="match status" value="1"/>
</dbReference>
<comment type="similarity">
    <text evidence="1">Belongs to the bacterial solute-binding protein 5 family.</text>
</comment>
<dbReference type="GO" id="GO:1904680">
    <property type="term" value="F:peptide transmembrane transporter activity"/>
    <property type="evidence" value="ECO:0007669"/>
    <property type="project" value="TreeGrafter"/>
</dbReference>
<name>K9ETA1_9LACT</name>
<dbReference type="CDD" id="cd08510">
    <property type="entry name" value="PBP2_Lactococcal_OppA_like"/>
    <property type="match status" value="1"/>
</dbReference>
<dbReference type="PROSITE" id="PS51257">
    <property type="entry name" value="PROKAR_LIPOPROTEIN"/>
    <property type="match status" value="1"/>
</dbReference>
<evidence type="ECO:0000256" key="2">
    <source>
        <dbReference type="ARBA" id="ARBA00022448"/>
    </source>
</evidence>
<dbReference type="STRING" id="883081.HMPREF9698_00254"/>
<comment type="caution">
    <text evidence="7">The sequence shown here is derived from an EMBL/GenBank/DDBJ whole genome shotgun (WGS) entry which is preliminary data.</text>
</comment>
<dbReference type="Proteomes" id="UP000009875">
    <property type="component" value="Unassembled WGS sequence"/>
</dbReference>
<feature type="signal peptide" evidence="5">
    <location>
        <begin position="1"/>
        <end position="24"/>
    </location>
</feature>
<keyword evidence="8" id="KW-1185">Reference proteome</keyword>
<evidence type="ECO:0000313" key="8">
    <source>
        <dbReference type="Proteomes" id="UP000009875"/>
    </source>
</evidence>
<reference evidence="7 8" key="1">
    <citation type="submission" date="2012-09" db="EMBL/GenBank/DDBJ databases">
        <title>The Genome Sequence of Alloiococcus otitis ATCC 51267.</title>
        <authorList>
            <consortium name="The Broad Institute Genome Sequencing Platform"/>
            <person name="Earl A."/>
            <person name="Ward D."/>
            <person name="Feldgarden M."/>
            <person name="Gevers D."/>
            <person name="Huys G."/>
            <person name="Walker B."/>
            <person name="Young S.K."/>
            <person name="Zeng Q."/>
            <person name="Gargeya S."/>
            <person name="Fitzgerald M."/>
            <person name="Haas B."/>
            <person name="Abouelleil A."/>
            <person name="Alvarado L."/>
            <person name="Arachchi H.M."/>
            <person name="Berlin A.M."/>
            <person name="Chapman S.B."/>
            <person name="Goldberg J."/>
            <person name="Griggs A."/>
            <person name="Gujja S."/>
            <person name="Hansen M."/>
            <person name="Howarth C."/>
            <person name="Imamovic A."/>
            <person name="Larimer J."/>
            <person name="McCowen C."/>
            <person name="Montmayeur A."/>
            <person name="Murphy C."/>
            <person name="Neiman D."/>
            <person name="Pearson M."/>
            <person name="Priest M."/>
            <person name="Roberts A."/>
            <person name="Saif S."/>
            <person name="Shea T."/>
            <person name="Sisk P."/>
            <person name="Sykes S."/>
            <person name="Wortman J."/>
            <person name="Nusbaum C."/>
            <person name="Birren B."/>
        </authorList>
    </citation>
    <scope>NUCLEOTIDE SEQUENCE [LARGE SCALE GENOMIC DNA]</scope>
    <source>
        <strain evidence="7 8">ATCC 51267</strain>
    </source>
</reference>
<dbReference type="PANTHER" id="PTHR30290">
    <property type="entry name" value="PERIPLASMIC BINDING COMPONENT OF ABC TRANSPORTER"/>
    <property type="match status" value="1"/>
</dbReference>
<dbReference type="EMBL" id="AGXA01000004">
    <property type="protein sequence ID" value="EKU94222.1"/>
    <property type="molecule type" value="Genomic_DNA"/>
</dbReference>
<dbReference type="AlphaFoldDB" id="K9ETA1"/>
<evidence type="ECO:0000259" key="6">
    <source>
        <dbReference type="Pfam" id="PF00496"/>
    </source>
</evidence>
<evidence type="ECO:0000256" key="4">
    <source>
        <dbReference type="SAM" id="MobiDB-lite"/>
    </source>
</evidence>
<dbReference type="GO" id="GO:0015833">
    <property type="term" value="P:peptide transport"/>
    <property type="evidence" value="ECO:0007669"/>
    <property type="project" value="TreeGrafter"/>
</dbReference>
<feature type="domain" description="Solute-binding protein family 5" evidence="6">
    <location>
        <begin position="143"/>
        <end position="539"/>
    </location>
</feature>
<gene>
    <name evidence="7" type="ORF">HMPREF9698_00254</name>
</gene>
<dbReference type="Gene3D" id="3.40.190.10">
    <property type="entry name" value="Periplasmic binding protein-like II"/>
    <property type="match status" value="1"/>
</dbReference>
<sequence length="636" mass="69944">MSLRKKYAMLVGSASLALLLVACGGESNDGGNGGADTEETTSEETGEEAGQEGEGEGSSEDSGEGDQAASVPEFESTVSNEGDPIDGGVAQVGIVSDTAWTGIFDHQLYQINTDSTIGSYFLGNLLTQDENFALVGGEEWGTAADIEFDEDNATATITVRDGVYWHDGEQVTADDVVFAHEVIGDPDYTGIRYGDEFTNIEGMEEFKAGEADSISGLELSEDQMSVTIHYKDFNPKMTQAGGGVWSYAAPRHYLGDIPAADLESHPNIRENPIGFGPFKVDNVVPGESLELSAFEDYYDGAPKIDGITIERIPVSGAVEALRAGEFDWVDSMPTDQFDTFQDGIPGYTTLGYPGQSYDYLGFKMGEWDSESQSVQFNPDAKMADKNLRQAMGYALDIDRVGETFYNGLRRRANSHIVPNFADFHRDDLEGYPYDPDRANQLLDEAGYEDTDGDGFREDPNGDPLEITYAARAGSEVAEPIAQYYIQAWEEIGLNVSLLEGRLHEVNAFYDRVQGDDPAIDVYEAGWGVGSDPTPDGLYGPNAPFNYPRYESEENNQFLADLVSDESFDDEYRTQVFYDWQEFFMDEAPTIPTFWRTELQLVNDRVSQFVHSSVPGADPQEYGLNQIELLANQPVTE</sequence>
<feature type="compositionally biased region" description="Acidic residues" evidence="4">
    <location>
        <begin position="36"/>
        <end position="64"/>
    </location>
</feature>
<protein>
    <recommendedName>
        <fullName evidence="6">Solute-binding protein family 5 domain-containing protein</fullName>
    </recommendedName>
</protein>
<feature type="region of interest" description="Disordered" evidence="4">
    <location>
        <begin position="26"/>
        <end position="85"/>
    </location>
</feature>
<dbReference type="PATRIC" id="fig|883081.3.peg.255"/>
<dbReference type="RefSeq" id="WP_003776541.1">
    <property type="nucleotide sequence ID" value="NZ_JH992957.1"/>
</dbReference>
<dbReference type="InterPro" id="IPR039424">
    <property type="entry name" value="SBP_5"/>
</dbReference>
<dbReference type="HOGENOM" id="CLU_017028_8_0_9"/>
<keyword evidence="3 5" id="KW-0732">Signal</keyword>
<dbReference type="PANTHER" id="PTHR30290:SF9">
    <property type="entry name" value="OLIGOPEPTIDE-BINDING PROTEIN APPA"/>
    <property type="match status" value="1"/>
</dbReference>
<evidence type="ECO:0000313" key="7">
    <source>
        <dbReference type="EMBL" id="EKU94222.1"/>
    </source>
</evidence>
<dbReference type="Pfam" id="PF00496">
    <property type="entry name" value="SBP_bac_5"/>
    <property type="match status" value="1"/>
</dbReference>
<proteinExistence type="inferred from homology"/>
<dbReference type="OrthoDB" id="9796817at2"/>
<keyword evidence="2" id="KW-0813">Transport</keyword>
<dbReference type="InterPro" id="IPR000914">
    <property type="entry name" value="SBP_5_dom"/>
</dbReference>
<evidence type="ECO:0000256" key="3">
    <source>
        <dbReference type="ARBA" id="ARBA00022729"/>
    </source>
</evidence>
<evidence type="ECO:0000256" key="1">
    <source>
        <dbReference type="ARBA" id="ARBA00005695"/>
    </source>
</evidence>
<dbReference type="eggNOG" id="COG0747">
    <property type="taxonomic scope" value="Bacteria"/>
</dbReference>
<dbReference type="Gene3D" id="3.10.105.10">
    <property type="entry name" value="Dipeptide-binding Protein, Domain 3"/>
    <property type="match status" value="1"/>
</dbReference>
<organism evidence="7 8">
    <name type="scientific">Alloiococcus otitis ATCC 51267</name>
    <dbReference type="NCBI Taxonomy" id="883081"/>
    <lineage>
        <taxon>Bacteria</taxon>
        <taxon>Bacillati</taxon>
        <taxon>Bacillota</taxon>
        <taxon>Bacilli</taxon>
        <taxon>Lactobacillales</taxon>
        <taxon>Carnobacteriaceae</taxon>
        <taxon>Alloiococcus</taxon>
    </lineage>
</organism>
<feature type="chain" id="PRO_5038374834" description="Solute-binding protein family 5 domain-containing protein" evidence="5">
    <location>
        <begin position="25"/>
        <end position="636"/>
    </location>
</feature>
<accession>K9ETA1</accession>
<evidence type="ECO:0000256" key="5">
    <source>
        <dbReference type="SAM" id="SignalP"/>
    </source>
</evidence>